<evidence type="ECO:0000313" key="10">
    <source>
        <dbReference type="Proteomes" id="UP000478740"/>
    </source>
</evidence>
<proteinExistence type="inferred from homology"/>
<evidence type="ECO:0000256" key="3">
    <source>
        <dbReference type="ARBA" id="ARBA00023211"/>
    </source>
</evidence>
<sequence length="229" mass="24742">MKRSDINDILQRGADFIGSFGFHLPPFAHWTPEEFASRAGDAILTPGLGWDLTDFGQGRFDETGLLLFTLRNGQEADLRAGRGMCYAEKIMVVREGQVTPMHRHTVKAEDIINRGGGDLVLAIHGARPDGTVDPDSTATVATDGIARQVTPGDHLRLGHGESVTLLPGVWHSFWAEGGDVLAGEVSTVNNDLTDNVFANPVGRFPKIEEDSAPWRLLVSDYAGLGRSAP</sequence>
<dbReference type="InterPro" id="IPR010864">
    <property type="entry name" value="D-lyxose_isomer"/>
</dbReference>
<keyword evidence="10" id="KW-1185">Reference proteome</keyword>
<dbReference type="SUPFAM" id="SSF51182">
    <property type="entry name" value="RmlC-like cupins"/>
    <property type="match status" value="1"/>
</dbReference>
<keyword evidence="5" id="KW-0119">Carbohydrate metabolism</keyword>
<organism evidence="9 10">
    <name type="scientific">Paracoccus shanxieyensis</name>
    <dbReference type="NCBI Taxonomy" id="2675752"/>
    <lineage>
        <taxon>Bacteria</taxon>
        <taxon>Pseudomonadati</taxon>
        <taxon>Pseudomonadota</taxon>
        <taxon>Alphaproteobacteria</taxon>
        <taxon>Rhodobacterales</taxon>
        <taxon>Paracoccaceae</taxon>
        <taxon>Paracoccus</taxon>
    </lineage>
</organism>
<comment type="cofactor">
    <cofactor evidence="1">
        <name>Mn(2+)</name>
        <dbReference type="ChEBI" id="CHEBI:29035"/>
    </cofactor>
</comment>
<evidence type="ECO:0000256" key="6">
    <source>
        <dbReference type="ARBA" id="ARBA00044907"/>
    </source>
</evidence>
<evidence type="ECO:0000256" key="8">
    <source>
        <dbReference type="ARBA" id="ARBA00044972"/>
    </source>
</evidence>
<gene>
    <name evidence="9" type="ORF">GL284_15150</name>
</gene>
<dbReference type="GO" id="GO:0046872">
    <property type="term" value="F:metal ion binding"/>
    <property type="evidence" value="ECO:0007669"/>
    <property type="project" value="UniProtKB-KW"/>
</dbReference>
<dbReference type="AlphaFoldDB" id="A0A6L6J0F1"/>
<name>A0A6L6J0F1_9RHOB</name>
<dbReference type="EC" id="5.3.1.15" evidence="8"/>
<comment type="similarity">
    <text evidence="7">Belongs to the D-lyxose ketol-isomerase family.</text>
</comment>
<protein>
    <recommendedName>
        <fullName evidence="8">D-lyxose ketol-isomerase</fullName>
        <ecNumber evidence="8">5.3.1.15</ecNumber>
    </recommendedName>
</protein>
<evidence type="ECO:0000256" key="4">
    <source>
        <dbReference type="ARBA" id="ARBA00023235"/>
    </source>
</evidence>
<dbReference type="EMBL" id="WMII01000015">
    <property type="protein sequence ID" value="MTH65609.1"/>
    <property type="molecule type" value="Genomic_DNA"/>
</dbReference>
<dbReference type="Gene3D" id="2.60.120.10">
    <property type="entry name" value="Jelly Rolls"/>
    <property type="match status" value="1"/>
</dbReference>
<keyword evidence="3" id="KW-0464">Manganese</keyword>
<evidence type="ECO:0000313" key="9">
    <source>
        <dbReference type="EMBL" id="MTH65609.1"/>
    </source>
</evidence>
<dbReference type="Pfam" id="PF07385">
    <property type="entry name" value="Lyx_isomer"/>
    <property type="match status" value="1"/>
</dbReference>
<keyword evidence="4 9" id="KW-0413">Isomerase</keyword>
<accession>A0A6L6J0F1</accession>
<evidence type="ECO:0000256" key="5">
    <source>
        <dbReference type="ARBA" id="ARBA00023277"/>
    </source>
</evidence>
<dbReference type="Proteomes" id="UP000478740">
    <property type="component" value="Unassembled WGS sequence"/>
</dbReference>
<comment type="catalytic activity">
    <reaction evidence="6">
        <text>D-lyxose = D-xylulose</text>
        <dbReference type="Rhea" id="RHEA:14201"/>
        <dbReference type="ChEBI" id="CHEBI:16789"/>
        <dbReference type="ChEBI" id="CHEBI:17140"/>
        <dbReference type="EC" id="5.3.1.15"/>
    </reaction>
</comment>
<keyword evidence="2" id="KW-0479">Metal-binding</keyword>
<evidence type="ECO:0000256" key="7">
    <source>
        <dbReference type="ARBA" id="ARBA00044951"/>
    </source>
</evidence>
<comment type="caution">
    <text evidence="9">The sequence shown here is derived from an EMBL/GenBank/DDBJ whole genome shotgun (WGS) entry which is preliminary data.</text>
</comment>
<dbReference type="CDD" id="cd20309">
    <property type="entry name" value="cupin_EcSI"/>
    <property type="match status" value="1"/>
</dbReference>
<evidence type="ECO:0000256" key="1">
    <source>
        <dbReference type="ARBA" id="ARBA00001936"/>
    </source>
</evidence>
<dbReference type="InterPro" id="IPR047581">
    <property type="entry name" value="EcSI_cupin"/>
</dbReference>
<dbReference type="GO" id="GO:0047828">
    <property type="term" value="F:D-lyxose ketol-isomerase activity"/>
    <property type="evidence" value="ECO:0007669"/>
    <property type="project" value="UniProtKB-EC"/>
</dbReference>
<reference evidence="9 10" key="1">
    <citation type="submission" date="2019-11" db="EMBL/GenBank/DDBJ databases">
        <authorList>
            <person name="Dong K."/>
        </authorList>
    </citation>
    <scope>NUCLEOTIDE SEQUENCE [LARGE SCALE GENOMIC DNA]</scope>
    <source>
        <strain evidence="9 10">DK608</strain>
    </source>
</reference>
<dbReference type="InterPro" id="IPR014710">
    <property type="entry name" value="RmlC-like_jellyroll"/>
</dbReference>
<dbReference type="InterPro" id="IPR011051">
    <property type="entry name" value="RmlC_Cupin_sf"/>
</dbReference>
<evidence type="ECO:0000256" key="2">
    <source>
        <dbReference type="ARBA" id="ARBA00022723"/>
    </source>
</evidence>
<dbReference type="RefSeq" id="WP_155045490.1">
    <property type="nucleotide sequence ID" value="NZ_WMIH01000015.1"/>
</dbReference>